<dbReference type="Proteomes" id="UP000194161">
    <property type="component" value="Chromosome"/>
</dbReference>
<comment type="subcellular location">
    <subcellularLocation>
        <location evidence="1">Cell membrane</location>
        <topology evidence="1">Multi-pass membrane protein</topology>
    </subcellularLocation>
</comment>
<keyword evidence="7" id="KW-0406">Ion transport</keyword>
<dbReference type="GO" id="GO:0043682">
    <property type="term" value="F:P-type divalent copper transporter activity"/>
    <property type="evidence" value="ECO:0007669"/>
    <property type="project" value="TreeGrafter"/>
</dbReference>
<keyword evidence="10" id="KW-1185">Reference proteome</keyword>
<feature type="transmembrane region" description="Helical" evidence="8">
    <location>
        <begin position="176"/>
        <end position="195"/>
    </location>
</feature>
<feature type="transmembrane region" description="Helical" evidence="8">
    <location>
        <begin position="24"/>
        <end position="43"/>
    </location>
</feature>
<feature type="transmembrane region" description="Helical" evidence="8">
    <location>
        <begin position="285"/>
        <end position="303"/>
    </location>
</feature>
<evidence type="ECO:0000256" key="3">
    <source>
        <dbReference type="ARBA" id="ARBA00022475"/>
    </source>
</evidence>
<feature type="transmembrane region" description="Helical" evidence="8">
    <location>
        <begin position="127"/>
        <end position="146"/>
    </location>
</feature>
<evidence type="ECO:0000256" key="2">
    <source>
        <dbReference type="ARBA" id="ARBA00022448"/>
    </source>
</evidence>
<accession>A0A1W6ZJ25</accession>
<name>A0A1W6ZJ25_9BORD</name>
<feature type="transmembrane region" description="Helical" evidence="8">
    <location>
        <begin position="259"/>
        <end position="279"/>
    </location>
</feature>
<feature type="transmembrane region" description="Helical" evidence="8">
    <location>
        <begin position="63"/>
        <end position="82"/>
    </location>
</feature>
<dbReference type="STRING" id="463040.CAL15_11700"/>
<keyword evidence="8" id="KW-1133">Transmembrane helix</keyword>
<keyword evidence="3" id="KW-1003">Cell membrane</keyword>
<proteinExistence type="predicted"/>
<dbReference type="AlphaFoldDB" id="A0A1W6ZJ25"/>
<dbReference type="EMBL" id="CP021111">
    <property type="protein sequence ID" value="ARP97413.1"/>
    <property type="molecule type" value="Genomic_DNA"/>
</dbReference>
<evidence type="ECO:0000256" key="6">
    <source>
        <dbReference type="ARBA" id="ARBA00022967"/>
    </source>
</evidence>
<dbReference type="OrthoDB" id="8552908at2"/>
<dbReference type="RefSeq" id="WP_086081057.1">
    <property type="nucleotide sequence ID" value="NZ_CP021111.1"/>
</dbReference>
<dbReference type="GO" id="GO:0055070">
    <property type="term" value="P:copper ion homeostasis"/>
    <property type="evidence" value="ECO:0007669"/>
    <property type="project" value="TreeGrafter"/>
</dbReference>
<feature type="transmembrane region" description="Helical" evidence="8">
    <location>
        <begin position="103"/>
        <end position="121"/>
    </location>
</feature>
<dbReference type="KEGG" id="bgm:CAL15_11700"/>
<evidence type="ECO:0000313" key="10">
    <source>
        <dbReference type="Proteomes" id="UP000194161"/>
    </source>
</evidence>
<sequence length="324" mass="34037">MSVHSLFSMPPGLAAAQRRQRRHALARLAVAWLAMMQVMMLAWPGYLRHADMGAEVLGTLDWAIVLMNWASLALTVPVMLYSSWPIWGGALASLRRGRAGMDVPVALGMLAAFVPSAWSTWTGQGPVYFDSVTMFAAFLLTARYLALCARQSAEMGTAAAWIESRRPALGAWADRLAGRFTAAQLGLALLVALAWETGGGAGDTWSVVVAMLVVSCPCAMAMAVPTAFAAAHAAIIARPDMTAAQVRSLAGSMARTARASLYGALAWHLLLTPLAALGWVAPQVAAVTMLVSSLAVAGAAWWLHRRAVQASGETPPSAAPSASA</sequence>
<organism evidence="9 10">
    <name type="scientific">Bordetella genomosp. 13</name>
    <dbReference type="NCBI Taxonomy" id="463040"/>
    <lineage>
        <taxon>Bacteria</taxon>
        <taxon>Pseudomonadati</taxon>
        <taxon>Pseudomonadota</taxon>
        <taxon>Betaproteobacteria</taxon>
        <taxon>Burkholderiales</taxon>
        <taxon>Alcaligenaceae</taxon>
        <taxon>Bordetella</taxon>
    </lineage>
</organism>
<feature type="transmembrane region" description="Helical" evidence="8">
    <location>
        <begin position="207"/>
        <end position="238"/>
    </location>
</feature>
<keyword evidence="2" id="KW-0813">Transport</keyword>
<keyword evidence="6" id="KW-1278">Translocase</keyword>
<evidence type="ECO:0000256" key="5">
    <source>
        <dbReference type="ARBA" id="ARBA00022842"/>
    </source>
</evidence>
<evidence type="ECO:0000256" key="1">
    <source>
        <dbReference type="ARBA" id="ARBA00004651"/>
    </source>
</evidence>
<keyword evidence="8" id="KW-0472">Membrane</keyword>
<dbReference type="GO" id="GO:0005507">
    <property type="term" value="F:copper ion binding"/>
    <property type="evidence" value="ECO:0007669"/>
    <property type="project" value="TreeGrafter"/>
</dbReference>
<keyword evidence="8" id="KW-0812">Transmembrane</keyword>
<keyword evidence="4" id="KW-0597">Phosphoprotein</keyword>
<dbReference type="PANTHER" id="PTHR43520:SF5">
    <property type="entry name" value="CATION-TRANSPORTING P-TYPE ATPASE-RELATED"/>
    <property type="match status" value="1"/>
</dbReference>
<evidence type="ECO:0000256" key="4">
    <source>
        <dbReference type="ARBA" id="ARBA00022553"/>
    </source>
</evidence>
<dbReference type="PANTHER" id="PTHR43520">
    <property type="entry name" value="ATP7, ISOFORM B"/>
    <property type="match status" value="1"/>
</dbReference>
<keyword evidence="5" id="KW-0460">Magnesium</keyword>
<evidence type="ECO:0000256" key="8">
    <source>
        <dbReference type="SAM" id="Phobius"/>
    </source>
</evidence>
<evidence type="ECO:0000256" key="7">
    <source>
        <dbReference type="ARBA" id="ARBA00023065"/>
    </source>
</evidence>
<gene>
    <name evidence="9" type="ORF">CAL15_11700</name>
</gene>
<dbReference type="GO" id="GO:0005886">
    <property type="term" value="C:plasma membrane"/>
    <property type="evidence" value="ECO:0007669"/>
    <property type="project" value="UniProtKB-SubCell"/>
</dbReference>
<evidence type="ECO:0000313" key="9">
    <source>
        <dbReference type="EMBL" id="ARP97413.1"/>
    </source>
</evidence>
<reference evidence="9 10" key="1">
    <citation type="submission" date="2017-05" db="EMBL/GenBank/DDBJ databases">
        <title>Complete and WGS of Bordetella genogroups.</title>
        <authorList>
            <person name="Spilker T."/>
            <person name="LiPuma J."/>
        </authorList>
    </citation>
    <scope>NUCLEOTIDE SEQUENCE [LARGE SCALE GENOMIC DNA]</scope>
    <source>
        <strain evidence="9 10">AU7206</strain>
    </source>
</reference>
<protein>
    <submittedName>
        <fullName evidence="9">Uncharacterized protein</fullName>
    </submittedName>
</protein>